<dbReference type="RefSeq" id="YP_010840808.1">
    <property type="nucleotide sequence ID" value="NC_079043.1"/>
</dbReference>
<reference evidence="2" key="1">
    <citation type="submission" date="2020-03" db="EMBL/GenBank/DDBJ databases">
        <authorList>
            <person name="Zhao M."/>
            <person name="Wen G."/>
            <person name="Chen Z."/>
            <person name="Wang Z."/>
        </authorList>
    </citation>
    <scope>NUCLEOTIDE SEQUENCE</scope>
    <source>
        <strain evidence="2">WS</strain>
    </source>
</reference>
<keyword evidence="3" id="KW-1185">Reference proteome</keyword>
<dbReference type="Proteomes" id="UP001156783">
    <property type="component" value="Genome"/>
</dbReference>
<dbReference type="GeneID" id="80554463"/>
<sequence length="406" mass="46166">MFRKVFSRSSSSKNKVWEDKKQPRNSRTDLLESGEDRNETVAQDSMNRAKRQLYQFDLPTTDMGFQDLLKSYEEGNRFQYVALSGSTNETYEARVRRILTLNMATKKTSKPLIKIPLIKLVDSNLQFKLSQAMQKSKNTFNYARLSAVVGVYTPLIGSFYEFSTVSVTLHDTRKVTKTSIQTVKFNSNLQNKFELSMECCFPKSSADRIILDIGLEQSTLIAGEEWGTINMMLQIETSEVPYISNSKDVISVVSMPPSLLENYKNNPNYIDTTITEGQKKTVRDMFESGDIADETEPLREDLKPVTYAKSSSGLKKKGPKLGRNFGDGWEHMREARKPMAREDELSVEPDGSVDLSVNTSERMKAMKGKMRFQDEDPDDILSDVESLRPPPEPKSFKGVSFNEHQV</sequence>
<feature type="region of interest" description="Disordered" evidence="1">
    <location>
        <begin position="307"/>
        <end position="406"/>
    </location>
</feature>
<feature type="region of interest" description="Disordered" evidence="1">
    <location>
        <begin position="1"/>
        <end position="44"/>
    </location>
</feature>
<accession>A0A8E7DAB7</accession>
<name>A0A8E7DAB7_9VIRU</name>
<dbReference type="EMBL" id="MT269668">
    <property type="protein sequence ID" value="QVU28733.1"/>
    <property type="molecule type" value="Genomic_RNA"/>
</dbReference>
<evidence type="ECO:0000313" key="3">
    <source>
        <dbReference type="Proteomes" id="UP001156783"/>
    </source>
</evidence>
<protein>
    <submittedName>
        <fullName evidence="2">Putative movement protein</fullName>
    </submittedName>
</protein>
<dbReference type="KEGG" id="vg:80554463"/>
<organism evidence="2 3">
    <name type="scientific">Yunnan Paris negative-stranded virus</name>
    <dbReference type="NCBI Taxonomy" id="2836142"/>
    <lineage>
        <taxon>Viruses</taxon>
        <taxon>Riboviria</taxon>
        <taxon>Orthornavirae</taxon>
        <taxon>Negarnaviricota</taxon>
        <taxon>Polyploviricotina</taxon>
        <taxon>Bunyaviricetes</taxon>
        <taxon>Hareavirales</taxon>
        <taxon>Phenuiviridae</taxon>
        <taxon>Coguvirus</taxon>
        <taxon>Coguvirus yunnanense</taxon>
    </lineage>
</organism>
<proteinExistence type="predicted"/>
<evidence type="ECO:0000313" key="2">
    <source>
        <dbReference type="EMBL" id="QVU28733.1"/>
    </source>
</evidence>
<evidence type="ECO:0000256" key="1">
    <source>
        <dbReference type="SAM" id="MobiDB-lite"/>
    </source>
</evidence>
<feature type="compositionally biased region" description="Basic and acidic residues" evidence="1">
    <location>
        <begin position="15"/>
        <end position="39"/>
    </location>
</feature>
<feature type="compositionally biased region" description="Basic and acidic residues" evidence="1">
    <location>
        <begin position="328"/>
        <end position="344"/>
    </location>
</feature>